<dbReference type="Pfam" id="PF00037">
    <property type="entry name" value="Fer4"/>
    <property type="match status" value="1"/>
</dbReference>
<feature type="domain" description="4Fe-4S ferredoxin-type" evidence="9">
    <location>
        <begin position="72"/>
        <end position="106"/>
    </location>
</feature>
<dbReference type="InterPro" id="IPR017900">
    <property type="entry name" value="4Fe4S_Fe_S_CS"/>
</dbReference>
<dbReference type="InterPro" id="IPR036188">
    <property type="entry name" value="FAD/NAD-bd_sf"/>
</dbReference>
<dbReference type="PANTHER" id="PTHR43498">
    <property type="entry name" value="FERREDOXIN:COB-COM HETERODISULFIDE REDUCTASE SUBUNIT A"/>
    <property type="match status" value="1"/>
</dbReference>
<comment type="cofactor">
    <cofactor evidence="1">
        <name>FAD</name>
        <dbReference type="ChEBI" id="CHEBI:57692"/>
    </cofactor>
</comment>
<dbReference type="SUPFAM" id="SSF54862">
    <property type="entry name" value="4Fe-4S ferredoxins"/>
    <property type="match status" value="1"/>
</dbReference>
<evidence type="ECO:0000313" key="10">
    <source>
        <dbReference type="EMBL" id="KPK68135.1"/>
    </source>
</evidence>
<keyword evidence="5" id="KW-0274">FAD</keyword>
<feature type="non-terminal residue" evidence="10">
    <location>
        <position position="1"/>
    </location>
</feature>
<evidence type="ECO:0000256" key="8">
    <source>
        <dbReference type="ARBA" id="ARBA00023014"/>
    </source>
</evidence>
<evidence type="ECO:0000256" key="6">
    <source>
        <dbReference type="ARBA" id="ARBA00023002"/>
    </source>
</evidence>
<evidence type="ECO:0000313" key="11">
    <source>
        <dbReference type="Proteomes" id="UP000051096"/>
    </source>
</evidence>
<dbReference type="GO" id="GO:0051539">
    <property type="term" value="F:4 iron, 4 sulfur cluster binding"/>
    <property type="evidence" value="ECO:0007669"/>
    <property type="project" value="UniProtKB-KW"/>
</dbReference>
<dbReference type="PROSITE" id="PS51379">
    <property type="entry name" value="4FE4S_FER_2"/>
    <property type="match status" value="2"/>
</dbReference>
<keyword evidence="3" id="KW-0004">4Fe-4S</keyword>
<evidence type="ECO:0000256" key="7">
    <source>
        <dbReference type="ARBA" id="ARBA00023004"/>
    </source>
</evidence>
<evidence type="ECO:0000256" key="5">
    <source>
        <dbReference type="ARBA" id="ARBA00022827"/>
    </source>
</evidence>
<dbReference type="InterPro" id="IPR039650">
    <property type="entry name" value="HdrA-like"/>
</dbReference>
<accession>A0A0S8G508</accession>
<dbReference type="AlphaFoldDB" id="A0A0S8G508"/>
<name>A0A0S8G508_UNCW3</name>
<dbReference type="GO" id="GO:0016491">
    <property type="term" value="F:oxidoreductase activity"/>
    <property type="evidence" value="ECO:0007669"/>
    <property type="project" value="UniProtKB-KW"/>
</dbReference>
<dbReference type="Gene3D" id="3.30.70.20">
    <property type="match status" value="1"/>
</dbReference>
<dbReference type="EMBL" id="LJUO01000182">
    <property type="protein sequence ID" value="KPK68135.1"/>
    <property type="molecule type" value="Genomic_DNA"/>
</dbReference>
<dbReference type="Proteomes" id="UP000051096">
    <property type="component" value="Unassembled WGS sequence"/>
</dbReference>
<evidence type="ECO:0000259" key="9">
    <source>
        <dbReference type="PROSITE" id="PS51379"/>
    </source>
</evidence>
<dbReference type="PROSITE" id="PS00198">
    <property type="entry name" value="4FE4S_FER_1"/>
    <property type="match status" value="1"/>
</dbReference>
<keyword evidence="7" id="KW-0408">Iron</keyword>
<keyword evidence="8" id="KW-0411">Iron-sulfur</keyword>
<reference evidence="10 11" key="1">
    <citation type="journal article" date="2015" name="Microbiome">
        <title>Genomic resolution of linkages in carbon, nitrogen, and sulfur cycling among widespread estuary sediment bacteria.</title>
        <authorList>
            <person name="Baker B.J."/>
            <person name="Lazar C.S."/>
            <person name="Teske A.P."/>
            <person name="Dick G.J."/>
        </authorList>
    </citation>
    <scope>NUCLEOTIDE SEQUENCE [LARGE SCALE GENOMIC DNA]</scope>
    <source>
        <strain evidence="10">SM23_60</strain>
    </source>
</reference>
<organism evidence="10 11">
    <name type="scientific">candidate division WOR_3 bacterium SM23_60</name>
    <dbReference type="NCBI Taxonomy" id="1703780"/>
    <lineage>
        <taxon>Bacteria</taxon>
        <taxon>Bacteria division WOR-3</taxon>
    </lineage>
</organism>
<keyword evidence="5" id="KW-0285">Flavoprotein</keyword>
<dbReference type="SUPFAM" id="SSF51905">
    <property type="entry name" value="FAD/NAD(P)-binding domain"/>
    <property type="match status" value="1"/>
</dbReference>
<comment type="caution">
    <text evidence="10">The sequence shown here is derived from an EMBL/GenBank/DDBJ whole genome shotgun (WGS) entry which is preliminary data.</text>
</comment>
<protein>
    <submittedName>
        <fullName evidence="10">FAD-binding protein</fullName>
    </submittedName>
</protein>
<evidence type="ECO:0000256" key="4">
    <source>
        <dbReference type="ARBA" id="ARBA00022723"/>
    </source>
</evidence>
<dbReference type="Gene3D" id="3.50.50.60">
    <property type="entry name" value="FAD/NAD(P)-binding domain"/>
    <property type="match status" value="1"/>
</dbReference>
<keyword evidence="6" id="KW-0560">Oxidoreductase</keyword>
<feature type="domain" description="4Fe-4S ferredoxin-type" evidence="9">
    <location>
        <begin position="25"/>
        <end position="55"/>
    </location>
</feature>
<gene>
    <name evidence="10" type="ORF">AMJ87_12310</name>
</gene>
<evidence type="ECO:0000256" key="1">
    <source>
        <dbReference type="ARBA" id="ARBA00001974"/>
    </source>
</evidence>
<evidence type="ECO:0000256" key="2">
    <source>
        <dbReference type="ARBA" id="ARBA00006561"/>
    </source>
</evidence>
<dbReference type="InterPro" id="IPR017896">
    <property type="entry name" value="4Fe4S_Fe-S-bd"/>
</dbReference>
<keyword evidence="4" id="KW-0479">Metal-binding</keyword>
<dbReference type="GO" id="GO:0046872">
    <property type="term" value="F:metal ion binding"/>
    <property type="evidence" value="ECO:0007669"/>
    <property type="project" value="UniProtKB-KW"/>
</dbReference>
<comment type="similarity">
    <text evidence="2">Belongs to the HdrA family.</text>
</comment>
<proteinExistence type="inferred from homology"/>
<sequence>ELLTLSDVLEVSGEAGDFTAKIRRRARYVSLENCIGCGACFEPCPVTAANEFEEGLSERKAIHVACAGALPNAPVIDMEHCLRGKDKDCQLCKDACMFDAIRYEDEDGEMTVNVGAIIVATGYRLGDVRQFPEYGYGKIPNVYSAFEFERLRASNGPTSGTIQTRDGQKPQSIGMIHCVGRDEKKYCSQVCCMYLTKFAHYAFDCLENVRVFQFFKEHSIPGKGNQKLFEEVKAKGVDMIRAKALSISANGDHSGVRIEYEDEKAEKKAVEVDMAVLAPFMEPYPGTDELAQLLGIQLDDFGFIKTADYDSVSTTRSGIFAIGCVQSPKFMNDTTIQAHIAAGHVLSLTGE</sequence>
<dbReference type="PANTHER" id="PTHR43498:SF1">
    <property type="entry name" value="COB--COM HETERODISULFIDE REDUCTASE IRON-SULFUR SUBUNIT A"/>
    <property type="match status" value="1"/>
</dbReference>
<evidence type="ECO:0000256" key="3">
    <source>
        <dbReference type="ARBA" id="ARBA00022485"/>
    </source>
</evidence>